<protein>
    <submittedName>
        <fullName evidence="4">Thiolase domain-containing protein</fullName>
    </submittedName>
</protein>
<keyword evidence="6" id="KW-1185">Reference proteome</keyword>
<reference evidence="4 6" key="1">
    <citation type="submission" date="2018-10" db="EMBL/GenBank/DDBJ databases">
        <title>Co-occurring genomic capacity for anaerobic methane metabolism and dissimilatory sulfite reduction discovered in the Korarchaeota.</title>
        <authorList>
            <person name="Mckay L.J."/>
            <person name="Dlakic M."/>
            <person name="Fields M.W."/>
            <person name="Delmont T.O."/>
            <person name="Eren A.M."/>
            <person name="Jay Z.J."/>
            <person name="Klingelsmith K.B."/>
            <person name="Rusch D.B."/>
            <person name="Inskeep W.P."/>
        </authorList>
    </citation>
    <scope>NUCLEOTIDE SEQUENCE [LARGE SCALE GENOMIC DNA]</scope>
    <source>
        <strain evidence="4 6">MDKW</strain>
    </source>
</reference>
<name>A0A3R9PGI2_9CREN</name>
<dbReference type="InterPro" id="IPR055140">
    <property type="entry name" value="Thiolase_C_2"/>
</dbReference>
<reference evidence="5 7" key="2">
    <citation type="journal article" date="2019" name="Nat. Microbiol.">
        <title>Wide diversity of methane and short-chain alkane metabolisms in uncultured archaea.</title>
        <authorList>
            <person name="Borrel G."/>
            <person name="Adam P.S."/>
            <person name="McKay L.J."/>
            <person name="Chen L.X."/>
            <person name="Sierra-Garcia I.N."/>
            <person name="Sieber C.M."/>
            <person name="Letourneur Q."/>
            <person name="Ghozlane A."/>
            <person name="Andersen G.L."/>
            <person name="Li W.J."/>
            <person name="Hallam S.J."/>
            <person name="Muyzer G."/>
            <person name="de Oliveira V.M."/>
            <person name="Inskeep W.P."/>
            <person name="Banfield J.F."/>
            <person name="Gribaldo S."/>
        </authorList>
    </citation>
    <scope>NUCLEOTIDE SEQUENCE [LARGE SCALE GENOMIC DNA]</scope>
    <source>
        <strain evidence="5">NM4</strain>
    </source>
</reference>
<feature type="domain" description="Thiolase C-terminal" evidence="3">
    <location>
        <begin position="240"/>
        <end position="374"/>
    </location>
</feature>
<dbReference type="EMBL" id="RCOS01000109">
    <property type="protein sequence ID" value="RSN73813.1"/>
    <property type="molecule type" value="Genomic_DNA"/>
</dbReference>
<evidence type="ECO:0000259" key="2">
    <source>
        <dbReference type="Pfam" id="PF00108"/>
    </source>
</evidence>
<evidence type="ECO:0000259" key="3">
    <source>
        <dbReference type="Pfam" id="PF22691"/>
    </source>
</evidence>
<dbReference type="OrthoDB" id="167534at2157"/>
<feature type="domain" description="Thiolase N-terminal" evidence="2">
    <location>
        <begin position="18"/>
        <end position="220"/>
    </location>
</feature>
<dbReference type="Proteomes" id="UP000277582">
    <property type="component" value="Unassembled WGS sequence"/>
</dbReference>
<dbReference type="PANTHER" id="PTHR42870:SF6">
    <property type="entry name" value="ACETYL-COA C-ACYLTRANSFERASE"/>
    <property type="match status" value="1"/>
</dbReference>
<dbReference type="Proteomes" id="UP000316217">
    <property type="component" value="Unassembled WGS sequence"/>
</dbReference>
<evidence type="ECO:0000256" key="1">
    <source>
        <dbReference type="ARBA" id="ARBA00023229"/>
    </source>
</evidence>
<dbReference type="PIRSF" id="PIRSF000429">
    <property type="entry name" value="Ac-CoA_Ac_transf"/>
    <property type="match status" value="1"/>
</dbReference>
<comment type="caution">
    <text evidence="4">The sequence shown here is derived from an EMBL/GenBank/DDBJ whole genome shotgun (WGS) entry which is preliminary data.</text>
</comment>
<dbReference type="InterPro" id="IPR002155">
    <property type="entry name" value="Thiolase"/>
</dbReference>
<proteinExistence type="predicted"/>
<dbReference type="RefSeq" id="WP_125671735.1">
    <property type="nucleotide sequence ID" value="NZ_RCOS01000109.1"/>
</dbReference>
<sequence>MKAMIKGVGLTKIDQHWSKSIGELAAEACFKALRDAGNPKIDAIVVGNMMSGLLNGQENLGAHIAESIGMSGIPAIKIEAACGSGGAAVMWGAIGVISGIFRNVLVVGVEKMTDATNTEDQSSALATASDAETELSMGATFAALNAIIMRRYMHEHGLSEEDFSHLPILMHKNAADVEHAQLRYRISLKDYLESPYVCEPLRLLDASPTGDGAAAIIIGEEGDVEIAGFGSSTDLVETFSRDLTELRAVKSAAKKAMEMASIELGDLDIVQIHDAFSVIGYMCVEAIGVVERGKAHKFFESGDAERNGYLPINPEGGLKARGHPVGATGVYQVAEIALQLMERAGPSQVEGARIGLSVNIGGTGSNVTAIVLKR</sequence>
<organism evidence="4 6">
    <name type="scientific">Candidatus Methanodesulfokora washburnensis</name>
    <dbReference type="NCBI Taxonomy" id="2478471"/>
    <lineage>
        <taxon>Archaea</taxon>
        <taxon>Thermoproteota</taxon>
        <taxon>Candidatus Korarchaeia</taxon>
        <taxon>Candidatus Korarchaeia incertae sedis</taxon>
        <taxon>Candidatus Methanodesulfokora</taxon>
    </lineage>
</organism>
<evidence type="ECO:0000313" key="5">
    <source>
        <dbReference type="EMBL" id="RZN62710.1"/>
    </source>
</evidence>
<dbReference type="PANTHER" id="PTHR42870">
    <property type="entry name" value="ACETYL-COA C-ACETYLTRANSFERASE"/>
    <property type="match status" value="1"/>
</dbReference>
<dbReference type="InterPro" id="IPR020616">
    <property type="entry name" value="Thiolase_N"/>
</dbReference>
<dbReference type="CDD" id="cd00829">
    <property type="entry name" value="SCP-x_thiolase"/>
    <property type="match status" value="1"/>
</dbReference>
<dbReference type="Gene3D" id="3.40.47.10">
    <property type="match status" value="1"/>
</dbReference>
<evidence type="ECO:0000313" key="4">
    <source>
        <dbReference type="EMBL" id="RSN73813.1"/>
    </source>
</evidence>
<dbReference type="EMBL" id="RXII01000038">
    <property type="protein sequence ID" value="RZN62710.1"/>
    <property type="molecule type" value="Genomic_DNA"/>
</dbReference>
<dbReference type="SUPFAM" id="SSF53901">
    <property type="entry name" value="Thiolase-like"/>
    <property type="match status" value="2"/>
</dbReference>
<keyword evidence="1" id="KW-0414">Isoprene biosynthesis</keyword>
<dbReference type="GO" id="GO:0008299">
    <property type="term" value="P:isoprenoid biosynthetic process"/>
    <property type="evidence" value="ECO:0007669"/>
    <property type="project" value="UniProtKB-KW"/>
</dbReference>
<dbReference type="InterPro" id="IPR016039">
    <property type="entry name" value="Thiolase-like"/>
</dbReference>
<dbReference type="GO" id="GO:0016747">
    <property type="term" value="F:acyltransferase activity, transferring groups other than amino-acyl groups"/>
    <property type="evidence" value="ECO:0007669"/>
    <property type="project" value="InterPro"/>
</dbReference>
<accession>A0A3R9PGI2</accession>
<evidence type="ECO:0000313" key="6">
    <source>
        <dbReference type="Proteomes" id="UP000277582"/>
    </source>
</evidence>
<dbReference type="Pfam" id="PF22691">
    <property type="entry name" value="Thiolase_C_1"/>
    <property type="match status" value="1"/>
</dbReference>
<gene>
    <name evidence="4" type="ORF">D6D85_09415</name>
    <name evidence="5" type="ORF">EF810_02090</name>
</gene>
<dbReference type="AlphaFoldDB" id="A0A3R9PGI2"/>
<evidence type="ECO:0000313" key="7">
    <source>
        <dbReference type="Proteomes" id="UP000316217"/>
    </source>
</evidence>
<dbReference type="Pfam" id="PF00108">
    <property type="entry name" value="Thiolase_N"/>
    <property type="match status" value="1"/>
</dbReference>